<evidence type="ECO:0000256" key="3">
    <source>
        <dbReference type="ARBA" id="ARBA00022692"/>
    </source>
</evidence>
<dbReference type="InterPro" id="IPR005498">
    <property type="entry name" value="T4SS_VirB10/TraB/TrbI"/>
</dbReference>
<dbReference type="GO" id="GO:0016020">
    <property type="term" value="C:membrane"/>
    <property type="evidence" value="ECO:0007669"/>
    <property type="project" value="UniProtKB-SubCell"/>
</dbReference>
<keyword evidence="5 6" id="KW-0472">Membrane</keyword>
<comment type="caution">
    <text evidence="7">The sequence shown here is derived from an EMBL/GenBank/DDBJ whole genome shotgun (WGS) entry which is preliminary data.</text>
</comment>
<dbReference type="Gene3D" id="2.40.128.260">
    <property type="entry name" value="Type IV secretion system, VirB10/TraB/TrbI"/>
    <property type="match status" value="1"/>
</dbReference>
<dbReference type="RefSeq" id="WP_177133924.1">
    <property type="nucleotide sequence ID" value="NZ_VYGV01000006.1"/>
</dbReference>
<reference evidence="7 8" key="1">
    <citation type="submission" date="2019-09" db="EMBL/GenBank/DDBJ databases">
        <title>Hydrogenophaga aromatica sp. nov., isolated from a para-xylene-degrading enrichment culture.</title>
        <authorList>
            <person name="Tancsics A."/>
            <person name="Banerjee S."/>
        </authorList>
    </citation>
    <scope>NUCLEOTIDE SEQUENCE [LARGE SCALE GENOMIC DNA]</scope>
    <source>
        <strain evidence="7 8">D2P1</strain>
    </source>
</reference>
<dbReference type="InterPro" id="IPR042217">
    <property type="entry name" value="T4SS_VirB10/TrbI"/>
</dbReference>
<protein>
    <submittedName>
        <fullName evidence="7">TrbI/VirB10 family protein</fullName>
    </submittedName>
</protein>
<evidence type="ECO:0000256" key="6">
    <source>
        <dbReference type="SAM" id="Phobius"/>
    </source>
</evidence>
<keyword evidence="3 6" id="KW-0812">Transmembrane</keyword>
<feature type="transmembrane region" description="Helical" evidence="6">
    <location>
        <begin position="36"/>
        <end position="59"/>
    </location>
</feature>
<evidence type="ECO:0000256" key="4">
    <source>
        <dbReference type="ARBA" id="ARBA00022989"/>
    </source>
</evidence>
<dbReference type="Pfam" id="PF03743">
    <property type="entry name" value="TrbI"/>
    <property type="match status" value="1"/>
</dbReference>
<dbReference type="EMBL" id="VYGV01000006">
    <property type="protein sequence ID" value="NWF44600.1"/>
    <property type="molecule type" value="Genomic_DNA"/>
</dbReference>
<organism evidence="7 8">
    <name type="scientific">Hydrogenophaga aromaticivorans</name>
    <dbReference type="NCBI Taxonomy" id="2610898"/>
    <lineage>
        <taxon>Bacteria</taxon>
        <taxon>Pseudomonadati</taxon>
        <taxon>Pseudomonadota</taxon>
        <taxon>Betaproteobacteria</taxon>
        <taxon>Burkholderiales</taxon>
        <taxon>Comamonadaceae</taxon>
        <taxon>Hydrogenophaga</taxon>
    </lineage>
</organism>
<evidence type="ECO:0000313" key="8">
    <source>
        <dbReference type="Proteomes" id="UP000545507"/>
    </source>
</evidence>
<comment type="subcellular location">
    <subcellularLocation>
        <location evidence="1">Membrane</location>
        <topology evidence="1">Single-pass membrane protein</topology>
    </subcellularLocation>
</comment>
<name>A0A7Y8GTK7_9BURK</name>
<evidence type="ECO:0000256" key="5">
    <source>
        <dbReference type="ARBA" id="ARBA00023136"/>
    </source>
</evidence>
<evidence type="ECO:0000256" key="2">
    <source>
        <dbReference type="ARBA" id="ARBA00010265"/>
    </source>
</evidence>
<accession>A0A7Y8GTK7</accession>
<evidence type="ECO:0000256" key="1">
    <source>
        <dbReference type="ARBA" id="ARBA00004167"/>
    </source>
</evidence>
<dbReference type="AlphaFoldDB" id="A0A7Y8GTK7"/>
<proteinExistence type="inferred from homology"/>
<evidence type="ECO:0000313" key="7">
    <source>
        <dbReference type="EMBL" id="NWF44600.1"/>
    </source>
</evidence>
<gene>
    <name evidence="7" type="ORF">F3K02_04940</name>
</gene>
<keyword evidence="4 6" id="KW-1133">Transmembrane helix</keyword>
<dbReference type="CDD" id="cd16429">
    <property type="entry name" value="VirB10"/>
    <property type="match status" value="1"/>
</dbReference>
<sequence length="366" mass="38970">MKMQFPNANGGGQGPVLSDNMPKLSAGLTRGVNKTAVAYIVLVSLATIGMTLWVASNAFSADDDKKKQITYEEVTVPEKPLLKLPPPAPPAPPVDVVARANVPPMPLAMPQTGEGAAPVKDDLMQRRMASENNLVAASEKGKKNPLFEDEFSAVKRGAVEVLANADFTLTRGTFIRCSLETKVVSTLPGMTSCIVTEPIYSMNGSRLLIDKGSKVTGEYKYADENYDRVGILWTRVLTTTGLDVRIDSAGTDALGGAGIPGHYDGHWGERIGAALLVSLLADGIDAGAQKFANENDIRGRQTTTYAGGAIQERIDPWESATATTAKKAANDMLARSANRKATVTVLNGTVINIFAARDVDFSSVMR</sequence>
<dbReference type="Proteomes" id="UP000545507">
    <property type="component" value="Unassembled WGS sequence"/>
</dbReference>
<keyword evidence="8" id="KW-1185">Reference proteome</keyword>
<comment type="similarity">
    <text evidence="2">Belongs to the TrbI/VirB10 family.</text>
</comment>